<feature type="transmembrane region" description="Helical" evidence="1">
    <location>
        <begin position="272"/>
        <end position="295"/>
    </location>
</feature>
<dbReference type="EMBL" id="CP000774">
    <property type="protein sequence ID" value="ABS64917.1"/>
    <property type="molecule type" value="Genomic_DNA"/>
</dbReference>
<keyword evidence="1" id="KW-0812">Transmembrane</keyword>
<feature type="transmembrane region" description="Helical" evidence="1">
    <location>
        <begin position="144"/>
        <end position="161"/>
    </location>
</feature>
<keyword evidence="3" id="KW-1185">Reference proteome</keyword>
<feature type="transmembrane region" description="Helical" evidence="1">
    <location>
        <begin position="213"/>
        <end position="233"/>
    </location>
</feature>
<evidence type="ECO:0000313" key="3">
    <source>
        <dbReference type="Proteomes" id="UP000006377"/>
    </source>
</evidence>
<evidence type="ECO:0008006" key="4">
    <source>
        <dbReference type="Google" id="ProtNLM"/>
    </source>
</evidence>
<organism evidence="2 3">
    <name type="scientific">Parvibaculum lavamentivorans (strain DS-1 / DSM 13023 / NCIMB 13966)</name>
    <dbReference type="NCBI Taxonomy" id="402881"/>
    <lineage>
        <taxon>Bacteria</taxon>
        <taxon>Pseudomonadati</taxon>
        <taxon>Pseudomonadota</taxon>
        <taxon>Alphaproteobacteria</taxon>
        <taxon>Hyphomicrobiales</taxon>
        <taxon>Parvibaculaceae</taxon>
        <taxon>Parvibaculum</taxon>
    </lineage>
</organism>
<feature type="transmembrane region" description="Helical" evidence="1">
    <location>
        <begin position="240"/>
        <end position="260"/>
    </location>
</feature>
<dbReference type="HOGENOM" id="CLU_520600_0_0_5"/>
<feature type="transmembrane region" description="Helical" evidence="1">
    <location>
        <begin position="326"/>
        <end position="346"/>
    </location>
</feature>
<dbReference type="KEGG" id="pla:Plav_3313"/>
<keyword evidence="1" id="KW-1133">Transmembrane helix</keyword>
<feature type="transmembrane region" description="Helical" evidence="1">
    <location>
        <begin position="20"/>
        <end position="38"/>
    </location>
</feature>
<dbReference type="AlphaFoldDB" id="A7HYD4"/>
<feature type="transmembrane region" description="Helical" evidence="1">
    <location>
        <begin position="122"/>
        <end position="138"/>
    </location>
</feature>
<reference evidence="2 3" key="1">
    <citation type="journal article" date="2011" name="Stand. Genomic Sci.">
        <title>Complete genome sequence of Parvibaculum lavamentivorans type strain (DS-1(T)).</title>
        <authorList>
            <person name="Schleheck D."/>
            <person name="Weiss M."/>
            <person name="Pitluck S."/>
            <person name="Bruce D."/>
            <person name="Land M.L."/>
            <person name="Han S."/>
            <person name="Saunders E."/>
            <person name="Tapia R."/>
            <person name="Detter C."/>
            <person name="Brettin T."/>
            <person name="Han J."/>
            <person name="Woyke T."/>
            <person name="Goodwin L."/>
            <person name="Pennacchio L."/>
            <person name="Nolan M."/>
            <person name="Cook A.M."/>
            <person name="Kjelleberg S."/>
            <person name="Thomas T."/>
        </authorList>
    </citation>
    <scope>NUCLEOTIDE SEQUENCE [LARGE SCALE GENOMIC DNA]</scope>
    <source>
        <strain evidence="3">DS-1 / DSM 13023 / NCIMB 13966</strain>
    </source>
</reference>
<keyword evidence="1" id="KW-0472">Membrane</keyword>
<protein>
    <recommendedName>
        <fullName evidence="4">Glycosyltransferase RgtA/B/C/D-like domain-containing protein</fullName>
    </recommendedName>
</protein>
<feature type="transmembrane region" description="Helical" evidence="1">
    <location>
        <begin position="93"/>
        <end position="115"/>
    </location>
</feature>
<dbReference type="STRING" id="402881.Plav_3313"/>
<gene>
    <name evidence="2" type="ordered locus">Plav_3313</name>
</gene>
<accession>A7HYD4</accession>
<evidence type="ECO:0000313" key="2">
    <source>
        <dbReference type="EMBL" id="ABS64917.1"/>
    </source>
</evidence>
<dbReference type="PROSITE" id="PS51257">
    <property type="entry name" value="PROKAR_LIPOPROTEIN"/>
    <property type="match status" value="1"/>
</dbReference>
<sequence>MARGGGAALIKKFLALGNNYLAVTALVAAGCAFAFYAWQRDIGLDLWDEGFLWYGVQRTMLGEVPVLDFFAYDPGRYYWSAAIMLVLDDAGLLALRIAGAAIQAIGLFFGLLALGTVTKKEDRFFILIAAITLVIWMFPRHKYFDITALLALIFVFTWLVQRADLRRYFIAGLTVGIVAVFGKNHGVYGLTASALILGYLWLERSGPGLLKSISALSAGIAAGYAPVLILMVMQPGFTEAFWQSIVFLLTGGAAIIPVNIPWPWRVSFGDKTIIGLVFLAVFVWAVVGIPWILWLRYKHKHVPALWVSCAALGLPYAHAVSLRADIPHLSQALYPVLLAALGGIAMQRPAKRMACAGFICLLSIVVMLGRHPGWDCRPGKECAEVELLGDRLKLPPSVDRDMKLLNSLNEQYAAPARTFFVAPFWPGAYAAFEKKAPVWEVYAFATRDDAFQRREIARIEAANPGFVLIYDLPLDGRDELRYSRSHALIAEYVEKNYVLLEGYSENPAYRIYASKQNRQ</sequence>
<dbReference type="eggNOG" id="ENOG502ZAV9">
    <property type="taxonomic scope" value="Bacteria"/>
</dbReference>
<evidence type="ECO:0000256" key="1">
    <source>
        <dbReference type="SAM" id="Phobius"/>
    </source>
</evidence>
<dbReference type="Proteomes" id="UP000006377">
    <property type="component" value="Chromosome"/>
</dbReference>
<feature type="transmembrane region" description="Helical" evidence="1">
    <location>
        <begin position="168"/>
        <end position="201"/>
    </location>
</feature>
<feature type="transmembrane region" description="Helical" evidence="1">
    <location>
        <begin position="302"/>
        <end position="320"/>
    </location>
</feature>
<proteinExistence type="predicted"/>
<name>A7HYD4_PARL1</name>